<evidence type="ECO:0000313" key="2">
    <source>
        <dbReference type="EMBL" id="EMD37234.1"/>
    </source>
</evidence>
<organism evidence="2 3">
    <name type="scientific">Ceriporiopsis subvermispora (strain B)</name>
    <name type="common">White-rot fungus</name>
    <name type="synonym">Gelatoporia subvermispora</name>
    <dbReference type="NCBI Taxonomy" id="914234"/>
    <lineage>
        <taxon>Eukaryota</taxon>
        <taxon>Fungi</taxon>
        <taxon>Dikarya</taxon>
        <taxon>Basidiomycota</taxon>
        <taxon>Agaricomycotina</taxon>
        <taxon>Agaricomycetes</taxon>
        <taxon>Polyporales</taxon>
        <taxon>Gelatoporiaceae</taxon>
        <taxon>Gelatoporia</taxon>
    </lineage>
</organism>
<sequence length="430" mass="44794">MLRDGLLSPNSKLLAQAQTVLHPQILPNSRPGSMFSVVSAAGSVMTKSGIFKDERDTVRRRHRHRDGKLLRGGIGLTTGLGWSDSEDEDAPSPLTRRLSSRTLSAAARASPHPLARSVSDTLSSAGPGPSKYAGLHAVERRTSSSSVASSAGLRSRSSVSSLRSASSAAPRTGVRFPLGHINEREEALETASETSSLSMPVTPSASAAAVPPRLRKASAESSVRAPYAAPRLRKSSAESSVHSPLRLRKSSAESSAHSPLDSSNRSDGHAQDQLGASPALRASVPRPLRLPQAQASGRYHSTPARPSQPPSSYAPAPGPQRTRTYSGGLQRPQHHAPPASPVPARAESAPSTKPEFSPVSSSSASATSSPSISSPAHSASLPSLARQKPRTGTGMAYRTSSNPTLRPTMMRMPSSSALRASATKGVGVAL</sequence>
<dbReference type="OrthoDB" id="3064136at2759"/>
<feature type="compositionally biased region" description="Polar residues" evidence="1">
    <location>
        <begin position="252"/>
        <end position="263"/>
    </location>
</feature>
<reference evidence="2 3" key="1">
    <citation type="journal article" date="2012" name="Proc. Natl. Acad. Sci. U.S.A.">
        <title>Comparative genomics of Ceriporiopsis subvermispora and Phanerochaete chrysosporium provide insight into selective ligninolysis.</title>
        <authorList>
            <person name="Fernandez-Fueyo E."/>
            <person name="Ruiz-Duenas F.J."/>
            <person name="Ferreira P."/>
            <person name="Floudas D."/>
            <person name="Hibbett D.S."/>
            <person name="Canessa P."/>
            <person name="Larrondo L.F."/>
            <person name="James T.Y."/>
            <person name="Seelenfreund D."/>
            <person name="Lobos S."/>
            <person name="Polanco R."/>
            <person name="Tello M."/>
            <person name="Honda Y."/>
            <person name="Watanabe T."/>
            <person name="Watanabe T."/>
            <person name="Ryu J.S."/>
            <person name="Kubicek C.P."/>
            <person name="Schmoll M."/>
            <person name="Gaskell J."/>
            <person name="Hammel K.E."/>
            <person name="St John F.J."/>
            <person name="Vanden Wymelenberg A."/>
            <person name="Sabat G."/>
            <person name="Splinter BonDurant S."/>
            <person name="Syed K."/>
            <person name="Yadav J.S."/>
            <person name="Doddapaneni H."/>
            <person name="Subramanian V."/>
            <person name="Lavin J.L."/>
            <person name="Oguiza J.A."/>
            <person name="Perez G."/>
            <person name="Pisabarro A.G."/>
            <person name="Ramirez L."/>
            <person name="Santoyo F."/>
            <person name="Master E."/>
            <person name="Coutinho P.M."/>
            <person name="Henrissat B."/>
            <person name="Lombard V."/>
            <person name="Magnuson J.K."/>
            <person name="Kuees U."/>
            <person name="Hori C."/>
            <person name="Igarashi K."/>
            <person name="Samejima M."/>
            <person name="Held B.W."/>
            <person name="Barry K.W."/>
            <person name="LaButti K.M."/>
            <person name="Lapidus A."/>
            <person name="Lindquist E.A."/>
            <person name="Lucas S.M."/>
            <person name="Riley R."/>
            <person name="Salamov A.A."/>
            <person name="Hoffmeister D."/>
            <person name="Schwenk D."/>
            <person name="Hadar Y."/>
            <person name="Yarden O."/>
            <person name="de Vries R.P."/>
            <person name="Wiebenga A."/>
            <person name="Stenlid J."/>
            <person name="Eastwood D."/>
            <person name="Grigoriev I.V."/>
            <person name="Berka R.M."/>
            <person name="Blanchette R.A."/>
            <person name="Kersten P."/>
            <person name="Martinez A.T."/>
            <person name="Vicuna R."/>
            <person name="Cullen D."/>
        </authorList>
    </citation>
    <scope>NUCLEOTIDE SEQUENCE [LARGE SCALE GENOMIC DNA]</scope>
    <source>
        <strain evidence="2 3">B</strain>
    </source>
</reference>
<keyword evidence="3" id="KW-1185">Reference proteome</keyword>
<feature type="compositionally biased region" description="Low complexity" evidence="1">
    <location>
        <begin position="189"/>
        <end position="212"/>
    </location>
</feature>
<accession>M2PLJ5</accession>
<dbReference type="EMBL" id="KB445797">
    <property type="protein sequence ID" value="EMD37234.1"/>
    <property type="molecule type" value="Genomic_DNA"/>
</dbReference>
<dbReference type="Proteomes" id="UP000016930">
    <property type="component" value="Unassembled WGS sequence"/>
</dbReference>
<proteinExistence type="predicted"/>
<protein>
    <submittedName>
        <fullName evidence="2">Uncharacterized protein</fullName>
    </submittedName>
</protein>
<dbReference type="HOGENOM" id="CLU_637771_0_0_1"/>
<gene>
    <name evidence="2" type="ORF">CERSUDRAFT_95490</name>
</gene>
<evidence type="ECO:0000313" key="3">
    <source>
        <dbReference type="Proteomes" id="UP000016930"/>
    </source>
</evidence>
<feature type="compositionally biased region" description="Low complexity" evidence="1">
    <location>
        <begin position="91"/>
        <end position="111"/>
    </location>
</feature>
<feature type="region of interest" description="Disordered" evidence="1">
    <location>
        <begin position="80"/>
        <end position="430"/>
    </location>
</feature>
<feature type="compositionally biased region" description="Low complexity" evidence="1">
    <location>
        <begin position="357"/>
        <end position="383"/>
    </location>
</feature>
<name>M2PLJ5_CERS8</name>
<evidence type="ECO:0000256" key="1">
    <source>
        <dbReference type="SAM" id="MobiDB-lite"/>
    </source>
</evidence>
<dbReference type="AlphaFoldDB" id="M2PLJ5"/>
<feature type="compositionally biased region" description="Low complexity" evidence="1">
    <location>
        <begin position="143"/>
        <end position="169"/>
    </location>
</feature>